<dbReference type="EMBL" id="BLLK01000057">
    <property type="protein sequence ID" value="GFH57135.1"/>
    <property type="molecule type" value="Genomic_DNA"/>
</dbReference>
<evidence type="ECO:0000256" key="1">
    <source>
        <dbReference type="SAM" id="MobiDB-lite"/>
    </source>
</evidence>
<name>A0AAD3D5I3_9STRA</name>
<feature type="region of interest" description="Disordered" evidence="1">
    <location>
        <begin position="406"/>
        <end position="434"/>
    </location>
</feature>
<accession>A0AAD3D5I3</accession>
<dbReference type="Proteomes" id="UP001054902">
    <property type="component" value="Unassembled WGS sequence"/>
</dbReference>
<organism evidence="2 3">
    <name type="scientific">Chaetoceros tenuissimus</name>
    <dbReference type="NCBI Taxonomy" id="426638"/>
    <lineage>
        <taxon>Eukaryota</taxon>
        <taxon>Sar</taxon>
        <taxon>Stramenopiles</taxon>
        <taxon>Ochrophyta</taxon>
        <taxon>Bacillariophyta</taxon>
        <taxon>Coscinodiscophyceae</taxon>
        <taxon>Chaetocerotophycidae</taxon>
        <taxon>Chaetocerotales</taxon>
        <taxon>Chaetocerotaceae</taxon>
        <taxon>Chaetoceros</taxon>
    </lineage>
</organism>
<sequence length="443" mass="49891">MNVKTENSTSDKEIIQKTLRSIGSLETLMYRTALKHRGSISEEIQNQVDSYEMVRDCWGKIHKNKNTLLELSSRKNEELEGILRAMIMSIPVGNDDLITSISPVEEIRAGSSFPRSISQNSYNSPTHAKVKSSQALTFISGNNHHKSKSVYSNQNHMCVDGNSSKRSKTNSAGGYVHINGAKTEDGNGAKNHRSVSTATQVTAQKKTITNAAIVGWRLLGTSIDNLFYDDIIKGHKENGNNYQTTAMKYLYGEMLDTNMAYCKSCMTQHNQGCSGLNHLPRNRCCCCTNCFQMSCNGSQDPKCPGALAKLMIYVCMREGLVHTLLRKEWNKICKDKPQIANKLPTIPEKNGRIEFNKFCNMLEKNHTRVGEPPKNPFNKYFWVAVKNTEIFSPKFFSQFQESPTFNDYPPQDLKDGDINKIRDGRKSRTKKVQDALSLMVGKK</sequence>
<keyword evidence="3" id="KW-1185">Reference proteome</keyword>
<dbReference type="AlphaFoldDB" id="A0AAD3D5I3"/>
<comment type="caution">
    <text evidence="2">The sequence shown here is derived from an EMBL/GenBank/DDBJ whole genome shotgun (WGS) entry which is preliminary data.</text>
</comment>
<gene>
    <name evidence="2" type="ORF">CTEN210_13611</name>
</gene>
<protein>
    <submittedName>
        <fullName evidence="2">Uncharacterized protein</fullName>
    </submittedName>
</protein>
<evidence type="ECO:0000313" key="2">
    <source>
        <dbReference type="EMBL" id="GFH57135.1"/>
    </source>
</evidence>
<feature type="compositionally biased region" description="Basic and acidic residues" evidence="1">
    <location>
        <begin position="412"/>
        <end position="426"/>
    </location>
</feature>
<reference evidence="2 3" key="1">
    <citation type="journal article" date="2021" name="Sci. Rep.">
        <title>The genome of the diatom Chaetoceros tenuissimus carries an ancient integrated fragment of an extant virus.</title>
        <authorList>
            <person name="Hongo Y."/>
            <person name="Kimura K."/>
            <person name="Takaki Y."/>
            <person name="Yoshida Y."/>
            <person name="Baba S."/>
            <person name="Kobayashi G."/>
            <person name="Nagasaki K."/>
            <person name="Hano T."/>
            <person name="Tomaru Y."/>
        </authorList>
    </citation>
    <scope>NUCLEOTIDE SEQUENCE [LARGE SCALE GENOMIC DNA]</scope>
    <source>
        <strain evidence="2 3">NIES-3715</strain>
    </source>
</reference>
<proteinExistence type="predicted"/>
<evidence type="ECO:0000313" key="3">
    <source>
        <dbReference type="Proteomes" id="UP001054902"/>
    </source>
</evidence>